<dbReference type="SUPFAM" id="SSF56601">
    <property type="entry name" value="beta-lactamase/transpeptidase-like"/>
    <property type="match status" value="1"/>
</dbReference>
<comment type="caution">
    <text evidence="2">The sequence shown here is derived from an EMBL/GenBank/DDBJ whole genome shotgun (WGS) entry which is preliminary data.</text>
</comment>
<dbReference type="InterPro" id="IPR001466">
    <property type="entry name" value="Beta-lactam-related"/>
</dbReference>
<evidence type="ECO:0000313" key="3">
    <source>
        <dbReference type="Proteomes" id="UP000325255"/>
    </source>
</evidence>
<dbReference type="InterPro" id="IPR012338">
    <property type="entry name" value="Beta-lactam/transpept-like"/>
</dbReference>
<dbReference type="PANTHER" id="PTHR46825">
    <property type="entry name" value="D-ALANYL-D-ALANINE-CARBOXYPEPTIDASE/ENDOPEPTIDASE AMPH"/>
    <property type="match status" value="1"/>
</dbReference>
<dbReference type="Gene3D" id="3.40.710.10">
    <property type="entry name" value="DD-peptidase/beta-lactamase superfamily"/>
    <property type="match status" value="1"/>
</dbReference>
<accession>A0A5M6IKU9</accession>
<evidence type="ECO:0000313" key="2">
    <source>
        <dbReference type="EMBL" id="KAA5608891.1"/>
    </source>
</evidence>
<dbReference type="RefSeq" id="WP_150044725.1">
    <property type="nucleotide sequence ID" value="NZ_OW485601.1"/>
</dbReference>
<evidence type="ECO:0000259" key="1">
    <source>
        <dbReference type="Pfam" id="PF00144"/>
    </source>
</evidence>
<dbReference type="EMBL" id="VWPK01000065">
    <property type="protein sequence ID" value="KAA5608891.1"/>
    <property type="molecule type" value="Genomic_DNA"/>
</dbReference>
<proteinExistence type="predicted"/>
<dbReference type="Proteomes" id="UP000325255">
    <property type="component" value="Unassembled WGS sequence"/>
</dbReference>
<dbReference type="OrthoDB" id="5377981at2"/>
<feature type="domain" description="Beta-lactamase-related" evidence="1">
    <location>
        <begin position="27"/>
        <end position="336"/>
    </location>
</feature>
<reference evidence="2 3" key="1">
    <citation type="submission" date="2019-09" db="EMBL/GenBank/DDBJ databases">
        <title>Genome sequence of Rhodovastum atsumiense, a diverse member of the Acetobacteraceae family of non-sulfur purple photosynthetic bacteria.</title>
        <authorList>
            <person name="Meyer T."/>
            <person name="Kyndt J."/>
        </authorList>
    </citation>
    <scope>NUCLEOTIDE SEQUENCE [LARGE SCALE GENOMIC DNA]</scope>
    <source>
        <strain evidence="2 3">DSM 21279</strain>
    </source>
</reference>
<organism evidence="2 3">
    <name type="scientific">Rhodovastum atsumiense</name>
    <dbReference type="NCBI Taxonomy" id="504468"/>
    <lineage>
        <taxon>Bacteria</taxon>
        <taxon>Pseudomonadati</taxon>
        <taxon>Pseudomonadota</taxon>
        <taxon>Alphaproteobacteria</taxon>
        <taxon>Acetobacterales</taxon>
        <taxon>Acetobacteraceae</taxon>
        <taxon>Rhodovastum</taxon>
    </lineage>
</organism>
<dbReference type="Pfam" id="PF00144">
    <property type="entry name" value="Beta-lactamase"/>
    <property type="match status" value="1"/>
</dbReference>
<protein>
    <submittedName>
        <fullName evidence="2">Beta-lactamase family protein</fullName>
    </submittedName>
</protein>
<dbReference type="InterPro" id="IPR050491">
    <property type="entry name" value="AmpC-like"/>
</dbReference>
<keyword evidence="3" id="KW-1185">Reference proteome</keyword>
<dbReference type="AlphaFoldDB" id="A0A5M6IKU9"/>
<name>A0A5M6IKU9_9PROT</name>
<dbReference type="PANTHER" id="PTHR46825:SF9">
    <property type="entry name" value="BETA-LACTAMASE-RELATED DOMAIN-CONTAINING PROTEIN"/>
    <property type="match status" value="1"/>
</dbReference>
<sequence length="457" mass="50587">MFEVESSDRLFCIVLDKWLAFAISYSDIPGLQIAVRKKEKLIFSKSYGLADLEGAEAYTPRHLGHLASQSKMVTSCLTMQLVQDGVLTLDQRLAKLVPWAGAHKDNRFRDITVRDLLSHRSGLCSNGSEGSYWELFRDFPSEAQFIAELKETPLVYAPDTCTKYSNYGFALLGLVLQEVTGKPYHALVAEAAARRWRISELLPDHAEGQFPFATGYSKKIYDGACKPFRHVCANALAPAVGLCGNAESASLFAWRYYCSNDFLTPALREELTRSKWNIKNLTEEFYGLGTMFSPFKDTFLTGHSGSTPGFYSQTRYLAGTDYVFSVVVNGSEPVAASIVCSVARLLHNLARNFDDVESGTVITSDILMNWWGASLYAVSPRRALLFSVSGWGFGDCTALERRADGTYASDDISGYSSVGEAVRFKRDGEKIVEAKFAAFTALPFADFITKSQVSFTS</sequence>
<gene>
    <name evidence="2" type="ORF">F1189_26905</name>
</gene>